<dbReference type="PANTHER" id="PTHR19422:SF123">
    <property type="entry name" value="RT1 CLASS I, LOCUS CE15"/>
    <property type="match status" value="1"/>
</dbReference>
<dbReference type="PANTHER" id="PTHR19422">
    <property type="entry name" value="GAG RETROVIRAL POLYPROTEIN"/>
    <property type="match status" value="1"/>
</dbReference>
<dbReference type="InterPro" id="IPR034170">
    <property type="entry name" value="Retropepsin-like_cat_dom"/>
</dbReference>
<dbReference type="InterPro" id="IPR018061">
    <property type="entry name" value="Retropepsins"/>
</dbReference>
<dbReference type="GO" id="GO:0004190">
    <property type="term" value="F:aspartic-type endopeptidase activity"/>
    <property type="evidence" value="ECO:0007669"/>
    <property type="project" value="UniProtKB-KW"/>
</dbReference>
<dbReference type="InterPro" id="IPR021109">
    <property type="entry name" value="Peptidase_aspartic_dom_sf"/>
</dbReference>
<feature type="region of interest" description="Disordered" evidence="4">
    <location>
        <begin position="1"/>
        <end position="27"/>
    </location>
</feature>
<dbReference type="InterPro" id="IPR051592">
    <property type="entry name" value="HERV-K_Pro_peptidase_A2"/>
</dbReference>
<dbReference type="GO" id="GO:0006508">
    <property type="term" value="P:proteolysis"/>
    <property type="evidence" value="ECO:0007669"/>
    <property type="project" value="UniProtKB-KW"/>
</dbReference>
<dbReference type="SUPFAM" id="SSF50630">
    <property type="entry name" value="Acid proteases"/>
    <property type="match status" value="1"/>
</dbReference>
<name>A0A3M0JFV4_HIRRU</name>
<accession>A0A3M0JFV4</accession>
<keyword evidence="1" id="KW-0645">Protease</keyword>
<reference evidence="6 7" key="1">
    <citation type="submission" date="2018-07" db="EMBL/GenBank/DDBJ databases">
        <title>A high quality draft genome assembly of the barn swallow (H. rustica rustica).</title>
        <authorList>
            <person name="Formenti G."/>
            <person name="Chiara M."/>
            <person name="Poveda L."/>
            <person name="Francoijs K.-J."/>
            <person name="Bonisoli-Alquati A."/>
            <person name="Canova L."/>
            <person name="Gianfranceschi L."/>
            <person name="Horner D.S."/>
            <person name="Saino N."/>
        </authorList>
    </citation>
    <scope>NUCLEOTIDE SEQUENCE [LARGE SCALE GENOMIC DNA]</scope>
    <source>
        <strain evidence="6">Chelidonia</strain>
        <tissue evidence="6">Blood</tissue>
    </source>
</reference>
<dbReference type="AlphaFoldDB" id="A0A3M0JFV4"/>
<dbReference type="EMBL" id="QRBI01000147">
    <property type="protein sequence ID" value="RMB99718.1"/>
    <property type="molecule type" value="Genomic_DNA"/>
</dbReference>
<gene>
    <name evidence="6" type="ORF">DUI87_23720</name>
</gene>
<dbReference type="CDD" id="cd05482">
    <property type="entry name" value="HIV_retropepsin_like"/>
    <property type="match status" value="1"/>
</dbReference>
<evidence type="ECO:0000256" key="2">
    <source>
        <dbReference type="ARBA" id="ARBA00022750"/>
    </source>
</evidence>
<evidence type="ECO:0000256" key="1">
    <source>
        <dbReference type="ARBA" id="ARBA00022670"/>
    </source>
</evidence>
<comment type="caution">
    <text evidence="6">The sequence shown here is derived from an EMBL/GenBank/DDBJ whole genome shotgun (WGS) entry which is preliminary data.</text>
</comment>
<protein>
    <recommendedName>
        <fullName evidence="5">Peptidase A2 domain-containing protein</fullName>
    </recommendedName>
</protein>
<organism evidence="6 7">
    <name type="scientific">Hirundo rustica rustica</name>
    <dbReference type="NCBI Taxonomy" id="333673"/>
    <lineage>
        <taxon>Eukaryota</taxon>
        <taxon>Metazoa</taxon>
        <taxon>Chordata</taxon>
        <taxon>Craniata</taxon>
        <taxon>Vertebrata</taxon>
        <taxon>Euteleostomi</taxon>
        <taxon>Archelosauria</taxon>
        <taxon>Archosauria</taxon>
        <taxon>Dinosauria</taxon>
        <taxon>Saurischia</taxon>
        <taxon>Theropoda</taxon>
        <taxon>Coelurosauria</taxon>
        <taxon>Aves</taxon>
        <taxon>Neognathae</taxon>
        <taxon>Neoaves</taxon>
        <taxon>Telluraves</taxon>
        <taxon>Australaves</taxon>
        <taxon>Passeriformes</taxon>
        <taxon>Sylvioidea</taxon>
        <taxon>Hirundinidae</taxon>
        <taxon>Hirundo</taxon>
    </lineage>
</organism>
<evidence type="ECO:0000313" key="6">
    <source>
        <dbReference type="EMBL" id="RMB99718.1"/>
    </source>
</evidence>
<dbReference type="Pfam" id="PF00077">
    <property type="entry name" value="RVP"/>
    <property type="match status" value="1"/>
</dbReference>
<keyword evidence="2" id="KW-0064">Aspartyl protease</keyword>
<feature type="compositionally biased region" description="Basic and acidic residues" evidence="4">
    <location>
        <begin position="1"/>
        <end position="17"/>
    </location>
</feature>
<dbReference type="Gene3D" id="2.40.70.10">
    <property type="entry name" value="Acid Proteases"/>
    <property type="match status" value="1"/>
</dbReference>
<sequence>MKKNGVDRVEGEGELSQKKKKEKLPYPIQGGSTKNLLEVAYMDHDMAQPILTTNSNYTPYRLQLTEGLHLKDDDWNLVSVDNSEQGTWPRVEGKLIVVGDCKHTPKEIEIFPGTLDNNPGRFVLWLRCTHPPTFIPKGQIVAQIIPTCERPEEDNIPTACPVHNITEAKPQVGCELSVGGEAINITSLLDTGVDMTILPAKHWPSHWALENVAGHVQGIGGMQLAKQSKSVVQIKGPEGQLASLRPFVLDYKEPLLGRDLMAQ</sequence>
<dbReference type="OrthoDB" id="9809460at2759"/>
<feature type="domain" description="Peptidase A2" evidence="5">
    <location>
        <begin position="185"/>
        <end position="260"/>
    </location>
</feature>
<proteinExistence type="predicted"/>
<evidence type="ECO:0000256" key="3">
    <source>
        <dbReference type="ARBA" id="ARBA00022801"/>
    </source>
</evidence>
<dbReference type="InterPro" id="IPR001995">
    <property type="entry name" value="Peptidase_A2_cat"/>
</dbReference>
<evidence type="ECO:0000256" key="4">
    <source>
        <dbReference type="SAM" id="MobiDB-lite"/>
    </source>
</evidence>
<keyword evidence="3" id="KW-0378">Hydrolase</keyword>
<dbReference type="PROSITE" id="PS50175">
    <property type="entry name" value="ASP_PROT_RETROV"/>
    <property type="match status" value="1"/>
</dbReference>
<evidence type="ECO:0000313" key="7">
    <source>
        <dbReference type="Proteomes" id="UP000269221"/>
    </source>
</evidence>
<evidence type="ECO:0000259" key="5">
    <source>
        <dbReference type="PROSITE" id="PS50175"/>
    </source>
</evidence>
<dbReference type="Proteomes" id="UP000269221">
    <property type="component" value="Unassembled WGS sequence"/>
</dbReference>
<keyword evidence="7" id="KW-1185">Reference proteome</keyword>